<feature type="compositionally biased region" description="Low complexity" evidence="9">
    <location>
        <begin position="1"/>
        <end position="13"/>
    </location>
</feature>
<evidence type="ECO:0000256" key="4">
    <source>
        <dbReference type="ARBA" id="ARBA00022723"/>
    </source>
</evidence>
<dbReference type="InterPro" id="IPR000380">
    <property type="entry name" value="Topo_IA"/>
</dbReference>
<evidence type="ECO:0000256" key="1">
    <source>
        <dbReference type="ARBA" id="ARBA00000213"/>
    </source>
</evidence>
<evidence type="ECO:0000259" key="10">
    <source>
        <dbReference type="PROSITE" id="PS50880"/>
    </source>
</evidence>
<dbReference type="SMART" id="SM00437">
    <property type="entry name" value="TOP1Ac"/>
    <property type="match status" value="1"/>
</dbReference>
<evidence type="ECO:0000259" key="11">
    <source>
        <dbReference type="PROSITE" id="PS52039"/>
    </source>
</evidence>
<comment type="similarity">
    <text evidence="2">Belongs to the type IA topoisomerase family.</text>
</comment>
<keyword evidence="8" id="KW-0413">Isomerase</keyword>
<dbReference type="SMART" id="SM00436">
    <property type="entry name" value="TOP1Bc"/>
    <property type="match status" value="1"/>
</dbReference>
<dbReference type="CDD" id="cd03363">
    <property type="entry name" value="TOPRIM_TopoIA_TopoI"/>
    <property type="match status" value="1"/>
</dbReference>
<feature type="domain" description="Topo IA-type catalytic" evidence="11">
    <location>
        <begin position="166"/>
        <end position="601"/>
    </location>
</feature>
<dbReference type="GO" id="GO:0006265">
    <property type="term" value="P:DNA topological change"/>
    <property type="evidence" value="ECO:0007669"/>
    <property type="project" value="InterPro"/>
</dbReference>
<reference evidence="12" key="1">
    <citation type="submission" date="2018-05" db="EMBL/GenBank/DDBJ databases">
        <authorList>
            <person name="Lanie J.A."/>
            <person name="Ng W.-L."/>
            <person name="Kazmierczak K.M."/>
            <person name="Andrzejewski T.M."/>
            <person name="Davidsen T.M."/>
            <person name="Wayne K.J."/>
            <person name="Tettelin H."/>
            <person name="Glass J.I."/>
            <person name="Rusch D."/>
            <person name="Podicherti R."/>
            <person name="Tsui H.-C.T."/>
            <person name="Winkler M.E."/>
        </authorList>
    </citation>
    <scope>NUCLEOTIDE SEQUENCE</scope>
</reference>
<comment type="catalytic activity">
    <reaction evidence="1">
        <text>ATP-independent breakage of single-stranded DNA, followed by passage and rejoining.</text>
        <dbReference type="EC" id="5.6.2.1"/>
    </reaction>
</comment>
<dbReference type="GO" id="GO:0003917">
    <property type="term" value="F:DNA topoisomerase type I (single strand cut, ATP-independent) activity"/>
    <property type="evidence" value="ECO:0007669"/>
    <property type="project" value="UniProtKB-EC"/>
</dbReference>
<dbReference type="SUPFAM" id="SSF56712">
    <property type="entry name" value="Prokaryotic type I DNA topoisomerase"/>
    <property type="match status" value="1"/>
</dbReference>
<keyword evidence="5" id="KW-0460">Magnesium</keyword>
<keyword evidence="4" id="KW-0479">Metal-binding</keyword>
<dbReference type="InterPro" id="IPR023405">
    <property type="entry name" value="Topo_IA_core_domain"/>
</dbReference>
<dbReference type="InterPro" id="IPR003601">
    <property type="entry name" value="Topo_IA_2"/>
</dbReference>
<protein>
    <recommendedName>
        <fullName evidence="3">DNA topoisomerase</fullName>
        <ecNumber evidence="3">5.6.2.1</ecNumber>
    </recommendedName>
</protein>
<dbReference type="Gene3D" id="2.70.20.10">
    <property type="entry name" value="Topoisomerase I, domain 3"/>
    <property type="match status" value="1"/>
</dbReference>
<dbReference type="InterPro" id="IPR013826">
    <property type="entry name" value="Topo_IA_cen_sub3"/>
</dbReference>
<dbReference type="EMBL" id="UINC01030263">
    <property type="protein sequence ID" value="SVB14362.1"/>
    <property type="molecule type" value="Genomic_DNA"/>
</dbReference>
<dbReference type="Gene3D" id="1.10.290.10">
    <property type="entry name" value="Topoisomerase I, domain 4"/>
    <property type="match status" value="1"/>
</dbReference>
<proteinExistence type="inferred from homology"/>
<dbReference type="Pfam" id="PF01131">
    <property type="entry name" value="Topoisom_bac"/>
    <property type="match status" value="1"/>
</dbReference>
<evidence type="ECO:0000256" key="8">
    <source>
        <dbReference type="ARBA" id="ARBA00023235"/>
    </source>
</evidence>
<dbReference type="PANTHER" id="PTHR42785">
    <property type="entry name" value="DNA TOPOISOMERASE, TYPE IA, CORE"/>
    <property type="match status" value="1"/>
</dbReference>
<dbReference type="AlphaFoldDB" id="A0A382BM40"/>
<dbReference type="PROSITE" id="PS00396">
    <property type="entry name" value="TOPO_IA_1"/>
    <property type="match status" value="1"/>
</dbReference>
<evidence type="ECO:0000256" key="5">
    <source>
        <dbReference type="ARBA" id="ARBA00022842"/>
    </source>
</evidence>
<feature type="compositionally biased region" description="Basic residues" evidence="9">
    <location>
        <begin position="23"/>
        <end position="37"/>
    </location>
</feature>
<dbReference type="InterPro" id="IPR023406">
    <property type="entry name" value="Topo_IA_AS"/>
</dbReference>
<evidence type="ECO:0000256" key="7">
    <source>
        <dbReference type="ARBA" id="ARBA00023125"/>
    </source>
</evidence>
<accession>A0A382BM40</accession>
<evidence type="ECO:0000256" key="2">
    <source>
        <dbReference type="ARBA" id="ARBA00009446"/>
    </source>
</evidence>
<dbReference type="HAMAP" id="MF_00952">
    <property type="entry name" value="Topoisom_1_prok"/>
    <property type="match status" value="1"/>
</dbReference>
<sequence length="607" mass="68658">MHLGEVVAKTTVKPKAKMEPKTKAKSKAKAKSTRRASNKSLLIVESPTKVKTLKKFIGRDFVVMASVGHLKDLPKSKLGVDVENNFTPEYITIRGKGKILSDLKKEAKKANEIYLAPDPDREGEAIAYHIGNEVAKHTEGKIYRVMFNEITKKAVKEAIKNPTEVDLNRFNAQQARRILDRLVGYKISPMLWKKVQPGLSAGRVQSVALRIVCDRENEIKAFKSEEYWTITLDLEGQVKPKFQSKLFKVDGNKAEISNQVGADEVVNNLKGAEFVLDNVVKKERKRNPVAPFITSTLQQEASRKLNFSPKKTMMLAQRLYEGLSIGSRGTVGLITYMRTDSTRFSTEATDGIRDYIVNRYGEKFCPKEPNVFKSKKSAQEAHEAIRPTDVTIVPSEIKEYLEKDVFRLYELIWSRSVSCQMVPAVLDTTTFDIRAEQYIFRSNGSIVKFSGFMQVYVESGDDEAAEKESKQGDKILPALDKGEKLKLLDIDPEQHFTQPPPRFSEAMLVKKLEEEGVGRPSTYAAIISVIKDRAYVTNEERRLAPTELGYLVSDLLLEHFPGFMTTKFTADMESQLDQIEVGEAEWVKILQSFYTPFKADLDEAEKK</sequence>
<dbReference type="InterPro" id="IPR005733">
    <property type="entry name" value="TopoI_bac-type"/>
</dbReference>
<keyword evidence="7" id="KW-0238">DNA-binding</keyword>
<feature type="non-terminal residue" evidence="12">
    <location>
        <position position="607"/>
    </location>
</feature>
<dbReference type="PROSITE" id="PS52039">
    <property type="entry name" value="TOPO_IA_2"/>
    <property type="match status" value="1"/>
</dbReference>
<dbReference type="CDD" id="cd00186">
    <property type="entry name" value="TOP1Ac"/>
    <property type="match status" value="1"/>
</dbReference>
<dbReference type="GO" id="GO:0003677">
    <property type="term" value="F:DNA binding"/>
    <property type="evidence" value="ECO:0007669"/>
    <property type="project" value="UniProtKB-KW"/>
</dbReference>
<dbReference type="InterPro" id="IPR028612">
    <property type="entry name" value="Topoisom_1_IA"/>
</dbReference>
<dbReference type="NCBIfam" id="TIGR01051">
    <property type="entry name" value="topA_bact"/>
    <property type="match status" value="1"/>
</dbReference>
<dbReference type="Pfam" id="PF01751">
    <property type="entry name" value="Toprim"/>
    <property type="match status" value="1"/>
</dbReference>
<evidence type="ECO:0000256" key="9">
    <source>
        <dbReference type="SAM" id="MobiDB-lite"/>
    </source>
</evidence>
<dbReference type="EC" id="5.6.2.1" evidence="3"/>
<dbReference type="InterPro" id="IPR013497">
    <property type="entry name" value="Topo_IA_cen"/>
</dbReference>
<dbReference type="SMART" id="SM00493">
    <property type="entry name" value="TOPRIM"/>
    <property type="match status" value="1"/>
</dbReference>
<dbReference type="InterPro" id="IPR006171">
    <property type="entry name" value="TOPRIM_dom"/>
</dbReference>
<dbReference type="InterPro" id="IPR003602">
    <property type="entry name" value="Topo_IA_DNA-bd_dom"/>
</dbReference>
<dbReference type="PROSITE" id="PS50880">
    <property type="entry name" value="TOPRIM"/>
    <property type="match status" value="1"/>
</dbReference>
<evidence type="ECO:0000313" key="12">
    <source>
        <dbReference type="EMBL" id="SVB14362.1"/>
    </source>
</evidence>
<organism evidence="12">
    <name type="scientific">marine metagenome</name>
    <dbReference type="NCBI Taxonomy" id="408172"/>
    <lineage>
        <taxon>unclassified sequences</taxon>
        <taxon>metagenomes</taxon>
        <taxon>ecological metagenomes</taxon>
    </lineage>
</organism>
<dbReference type="Gene3D" id="1.10.460.10">
    <property type="entry name" value="Topoisomerase I, domain 2"/>
    <property type="match status" value="1"/>
</dbReference>
<dbReference type="InterPro" id="IPR013825">
    <property type="entry name" value="Topo_IA_cen_sub2"/>
</dbReference>
<name>A0A382BM40_9ZZZZ</name>
<dbReference type="PRINTS" id="PR00417">
    <property type="entry name" value="PRTPISMRASEI"/>
</dbReference>
<dbReference type="InterPro" id="IPR013824">
    <property type="entry name" value="Topo_IA_cen_sub1"/>
</dbReference>
<feature type="domain" description="Toprim" evidence="10">
    <location>
        <begin position="39"/>
        <end position="150"/>
    </location>
</feature>
<evidence type="ECO:0000256" key="3">
    <source>
        <dbReference type="ARBA" id="ARBA00012891"/>
    </source>
</evidence>
<evidence type="ECO:0000256" key="6">
    <source>
        <dbReference type="ARBA" id="ARBA00023029"/>
    </source>
</evidence>
<dbReference type="Gene3D" id="3.40.50.140">
    <property type="match status" value="1"/>
</dbReference>
<dbReference type="InterPro" id="IPR034149">
    <property type="entry name" value="TOPRIM_TopoI"/>
</dbReference>
<dbReference type="PANTHER" id="PTHR42785:SF1">
    <property type="entry name" value="DNA TOPOISOMERASE"/>
    <property type="match status" value="1"/>
</dbReference>
<gene>
    <name evidence="12" type="ORF">METZ01_LOCUS167216</name>
</gene>
<keyword evidence="6" id="KW-0799">Topoisomerase</keyword>
<dbReference type="GO" id="GO:0046872">
    <property type="term" value="F:metal ion binding"/>
    <property type="evidence" value="ECO:0007669"/>
    <property type="project" value="UniProtKB-KW"/>
</dbReference>
<feature type="region of interest" description="Disordered" evidence="9">
    <location>
        <begin position="1"/>
        <end position="39"/>
    </location>
</feature>